<keyword evidence="13" id="KW-1185">Reference proteome</keyword>
<keyword evidence="6" id="KW-0010">Activator</keyword>
<keyword evidence="2" id="KW-0936">Ethylene signaling pathway</keyword>
<reference evidence="12" key="2">
    <citation type="submission" date="2017-02" db="EMBL/GenBank/DDBJ databases">
        <title>Sunflower complete genome.</title>
        <authorList>
            <person name="Langlade N."/>
            <person name="Munos S."/>
        </authorList>
    </citation>
    <scope>NUCLEOTIDE SEQUENCE [LARGE SCALE GENOMIC DNA]</scope>
    <source>
        <tissue evidence="12">Leaves</tissue>
    </source>
</reference>
<dbReference type="GO" id="GO:0006952">
    <property type="term" value="P:defense response"/>
    <property type="evidence" value="ECO:0007669"/>
    <property type="project" value="UniProtKB-KW"/>
</dbReference>
<dbReference type="InterPro" id="IPR016177">
    <property type="entry name" value="DNA-bd_dom_sf"/>
</dbReference>
<dbReference type="Gene3D" id="3.30.730.10">
    <property type="entry name" value="AP2/ERF domain"/>
    <property type="match status" value="1"/>
</dbReference>
<dbReference type="SUPFAM" id="SSF54171">
    <property type="entry name" value="DNA-binding domain"/>
    <property type="match status" value="1"/>
</dbReference>
<keyword evidence="5 12" id="KW-0238">DNA-binding</keyword>
<dbReference type="InterPro" id="IPR036955">
    <property type="entry name" value="AP2/ERF_dom_sf"/>
</dbReference>
<dbReference type="SMART" id="SM00380">
    <property type="entry name" value="AP2"/>
    <property type="match status" value="1"/>
</dbReference>
<keyword evidence="4" id="KW-0805">Transcription regulation</keyword>
<feature type="domain" description="AP2/ERF" evidence="10">
    <location>
        <begin position="220"/>
        <end position="278"/>
    </location>
</feature>
<reference evidence="11 13" key="1">
    <citation type="journal article" date="2017" name="Nature">
        <title>The sunflower genome provides insights into oil metabolism, flowering and Asterid evolution.</title>
        <authorList>
            <person name="Badouin H."/>
            <person name="Gouzy J."/>
            <person name="Grassa C.J."/>
            <person name="Murat F."/>
            <person name="Staton S.E."/>
            <person name="Cottret L."/>
            <person name="Lelandais-Briere C."/>
            <person name="Owens G.L."/>
            <person name="Carrere S."/>
            <person name="Mayjonade B."/>
            <person name="Legrand L."/>
            <person name="Gill N."/>
            <person name="Kane N.C."/>
            <person name="Bowers J.E."/>
            <person name="Hubner S."/>
            <person name="Bellec A."/>
            <person name="Berard A."/>
            <person name="Berges H."/>
            <person name="Blanchet N."/>
            <person name="Boniface M.C."/>
            <person name="Brunel D."/>
            <person name="Catrice O."/>
            <person name="Chaidir N."/>
            <person name="Claudel C."/>
            <person name="Donnadieu C."/>
            <person name="Faraut T."/>
            <person name="Fievet G."/>
            <person name="Helmstetter N."/>
            <person name="King M."/>
            <person name="Knapp S.J."/>
            <person name="Lai Z."/>
            <person name="Le Paslier M.C."/>
            <person name="Lippi Y."/>
            <person name="Lorenzon L."/>
            <person name="Mandel J.R."/>
            <person name="Marage G."/>
            <person name="Marchand G."/>
            <person name="Marquand E."/>
            <person name="Bret-Mestries E."/>
            <person name="Morien E."/>
            <person name="Nambeesan S."/>
            <person name="Nguyen T."/>
            <person name="Pegot-Espagnet P."/>
            <person name="Pouilly N."/>
            <person name="Raftis F."/>
            <person name="Sallet E."/>
            <person name="Schiex T."/>
            <person name="Thomas J."/>
            <person name="Vandecasteele C."/>
            <person name="Vares D."/>
            <person name="Vear F."/>
            <person name="Vautrin S."/>
            <person name="Crespi M."/>
            <person name="Mangin B."/>
            <person name="Burke J.M."/>
            <person name="Salse J."/>
            <person name="Munos S."/>
            <person name="Vincourt P."/>
            <person name="Rieseberg L.H."/>
            <person name="Langlade N.B."/>
        </authorList>
    </citation>
    <scope>NUCLEOTIDE SEQUENCE [LARGE SCALE GENOMIC DNA]</scope>
    <source>
        <strain evidence="13">cv. SF193</strain>
        <tissue evidence="11">Leaves</tissue>
    </source>
</reference>
<dbReference type="PRINTS" id="PR00367">
    <property type="entry name" value="ETHRSPELEMNT"/>
</dbReference>
<organism evidence="12 13">
    <name type="scientific">Helianthus annuus</name>
    <name type="common">Common sunflower</name>
    <dbReference type="NCBI Taxonomy" id="4232"/>
    <lineage>
        <taxon>Eukaryota</taxon>
        <taxon>Viridiplantae</taxon>
        <taxon>Streptophyta</taxon>
        <taxon>Embryophyta</taxon>
        <taxon>Tracheophyta</taxon>
        <taxon>Spermatophyta</taxon>
        <taxon>Magnoliopsida</taxon>
        <taxon>eudicotyledons</taxon>
        <taxon>Gunneridae</taxon>
        <taxon>Pentapetalae</taxon>
        <taxon>asterids</taxon>
        <taxon>campanulids</taxon>
        <taxon>Asterales</taxon>
        <taxon>Asteraceae</taxon>
        <taxon>Asteroideae</taxon>
        <taxon>Heliantheae alliance</taxon>
        <taxon>Heliantheae</taxon>
        <taxon>Helianthus</taxon>
    </lineage>
</organism>
<dbReference type="EMBL" id="MNCJ02000331">
    <property type="protein sequence ID" value="KAF5761489.1"/>
    <property type="molecule type" value="Genomic_DNA"/>
</dbReference>
<evidence type="ECO:0000256" key="2">
    <source>
        <dbReference type="ARBA" id="ARBA00022745"/>
    </source>
</evidence>
<dbReference type="AlphaFoldDB" id="A0A251S5V4"/>
<reference evidence="11" key="3">
    <citation type="submission" date="2020-06" db="EMBL/GenBank/DDBJ databases">
        <title>Helianthus annuus Genome sequencing and assembly Release 2.</title>
        <authorList>
            <person name="Gouzy J."/>
            <person name="Langlade N."/>
            <person name="Munos S."/>
        </authorList>
    </citation>
    <scope>NUCLEOTIDE SEQUENCE</scope>
    <source>
        <tissue evidence="11">Leaves</tissue>
    </source>
</reference>
<evidence type="ECO:0000256" key="1">
    <source>
        <dbReference type="ARBA" id="ARBA00004123"/>
    </source>
</evidence>
<dbReference type="Gramene" id="mRNA:HanXRQr2_Chr16g0765691">
    <property type="protein sequence ID" value="CDS:HanXRQr2_Chr16g0765691.1"/>
    <property type="gene ID" value="HanXRQr2_Chr16g0765691"/>
</dbReference>
<dbReference type="InterPro" id="IPR001471">
    <property type="entry name" value="AP2/ERF_dom"/>
</dbReference>
<accession>A0A251S5V4</accession>
<dbReference type="EMBL" id="CM007905">
    <property type="protein sequence ID" value="OTF92561.1"/>
    <property type="molecule type" value="Genomic_DNA"/>
</dbReference>
<evidence type="ECO:0000256" key="7">
    <source>
        <dbReference type="ARBA" id="ARBA00023163"/>
    </source>
</evidence>
<keyword evidence="3" id="KW-0611">Plant defense</keyword>
<dbReference type="Proteomes" id="UP000215914">
    <property type="component" value="Chromosome 16"/>
</dbReference>
<dbReference type="PANTHER" id="PTHR31657:SF87">
    <property type="entry name" value="ETHYLENE-RESPONSIVE TRANSCRIPTION FACTOR RAP2-13"/>
    <property type="match status" value="1"/>
</dbReference>
<evidence type="ECO:0000313" key="13">
    <source>
        <dbReference type="Proteomes" id="UP000215914"/>
    </source>
</evidence>
<evidence type="ECO:0000256" key="9">
    <source>
        <dbReference type="ARBA" id="ARBA00024343"/>
    </source>
</evidence>
<evidence type="ECO:0000313" key="12">
    <source>
        <dbReference type="EMBL" id="OTF92561.1"/>
    </source>
</evidence>
<proteinExistence type="inferred from homology"/>
<dbReference type="OrthoDB" id="1732479at2759"/>
<dbReference type="PANTHER" id="PTHR31657">
    <property type="entry name" value="ETHYLENE-RESPONSIVE TRANSCRIPTION FACTOR ERF061"/>
    <property type="match status" value="1"/>
</dbReference>
<evidence type="ECO:0000259" key="10">
    <source>
        <dbReference type="PROSITE" id="PS51032"/>
    </source>
</evidence>
<dbReference type="GO" id="GO:0000976">
    <property type="term" value="F:transcription cis-regulatory region binding"/>
    <property type="evidence" value="ECO:0007669"/>
    <property type="project" value="UniProtKB-ARBA"/>
</dbReference>
<keyword evidence="8" id="KW-0539">Nucleus</keyword>
<name>A0A251S5V4_HELAN</name>
<evidence type="ECO:0000256" key="4">
    <source>
        <dbReference type="ARBA" id="ARBA00023015"/>
    </source>
</evidence>
<dbReference type="Pfam" id="PF00847">
    <property type="entry name" value="AP2"/>
    <property type="match status" value="1"/>
</dbReference>
<keyword evidence="7" id="KW-0804">Transcription</keyword>
<dbReference type="CDD" id="cd00018">
    <property type="entry name" value="AP2"/>
    <property type="match status" value="1"/>
</dbReference>
<sequence length="294" mass="33262">MLTQASLTLSPLESIRKHLLDDNFELFPNNYQNHDIFSIIDINDGSFLQDSCESSLNKENISNFGIEFSSSNSTDFYNSCSSLIFPNIVDDPPEHSLNLDDLDAYNFLVDMSDGNLEGANSSHIQNNTQQTFQNVNLDDFTDIPTICREPQPRLSPATFSNLTAINKRTKKAANKPLNLDFLTGHVIPIGDETPLNEKDSFPSNEDGFQAKKVTVLPKRRYRGVRRRPWGKFVAEMRNPEKKGKRLWLGTYDTPEKAALAYDRTAFKHLGSHALLNFPHMIGLHQENTKSPTIK</sequence>
<evidence type="ECO:0000256" key="5">
    <source>
        <dbReference type="ARBA" id="ARBA00023125"/>
    </source>
</evidence>
<evidence type="ECO:0000313" key="11">
    <source>
        <dbReference type="EMBL" id="KAF5761489.1"/>
    </source>
</evidence>
<protein>
    <submittedName>
        <fullName evidence="12">Putative DNA-binding domain-containing protein</fullName>
    </submittedName>
    <submittedName>
        <fullName evidence="11">Transcription factor AP2-EREBP family</fullName>
    </submittedName>
</protein>
<evidence type="ECO:0000256" key="3">
    <source>
        <dbReference type="ARBA" id="ARBA00022821"/>
    </source>
</evidence>
<dbReference type="InterPro" id="IPR051758">
    <property type="entry name" value="ERF/AP2-like"/>
</dbReference>
<evidence type="ECO:0000256" key="6">
    <source>
        <dbReference type="ARBA" id="ARBA00023159"/>
    </source>
</evidence>
<dbReference type="PROSITE" id="PS51032">
    <property type="entry name" value="AP2_ERF"/>
    <property type="match status" value="1"/>
</dbReference>
<dbReference type="FunFam" id="3.30.730.10:FF:000001">
    <property type="entry name" value="Ethylene-responsive transcription factor 2"/>
    <property type="match status" value="1"/>
</dbReference>
<dbReference type="GO" id="GO:0009873">
    <property type="term" value="P:ethylene-activated signaling pathway"/>
    <property type="evidence" value="ECO:0007669"/>
    <property type="project" value="UniProtKB-KW"/>
</dbReference>
<evidence type="ECO:0000256" key="8">
    <source>
        <dbReference type="ARBA" id="ARBA00023242"/>
    </source>
</evidence>
<comment type="similarity">
    <text evidence="9">Belongs to the AP2/ERF transcription factor family. ERF subfamily.</text>
</comment>
<dbReference type="GO" id="GO:0005634">
    <property type="term" value="C:nucleus"/>
    <property type="evidence" value="ECO:0007669"/>
    <property type="project" value="UniProtKB-SubCell"/>
</dbReference>
<gene>
    <name evidence="12" type="ORF">HannXRQ_Chr16g0523221</name>
    <name evidence="11" type="ORF">HanXRQr2_Chr16g0765691</name>
</gene>
<dbReference type="GO" id="GO:0003700">
    <property type="term" value="F:DNA-binding transcription factor activity"/>
    <property type="evidence" value="ECO:0007669"/>
    <property type="project" value="InterPro"/>
</dbReference>
<comment type="subcellular location">
    <subcellularLocation>
        <location evidence="1">Nucleus</location>
    </subcellularLocation>
</comment>
<dbReference type="InParanoid" id="A0A251S5V4"/>